<evidence type="ECO:0000256" key="7">
    <source>
        <dbReference type="ARBA" id="ARBA00023136"/>
    </source>
</evidence>
<dbReference type="RefSeq" id="WP_345420647.1">
    <property type="nucleotide sequence ID" value="NZ_AP031496.1"/>
</dbReference>
<keyword evidence="3 8" id="KW-0812">Transmembrane</keyword>
<dbReference type="GO" id="GO:0051607">
    <property type="term" value="P:defense response to virus"/>
    <property type="evidence" value="ECO:0007669"/>
    <property type="project" value="UniProtKB-KW"/>
</dbReference>
<proteinExistence type="predicted"/>
<dbReference type="EMBL" id="BAABLX010000011">
    <property type="protein sequence ID" value="GAA4940638.1"/>
    <property type="molecule type" value="Genomic_DNA"/>
</dbReference>
<feature type="transmembrane region" description="Helical" evidence="8">
    <location>
        <begin position="49"/>
        <end position="75"/>
    </location>
</feature>
<evidence type="ECO:0000256" key="8">
    <source>
        <dbReference type="SAM" id="Phobius"/>
    </source>
</evidence>
<keyword evidence="7 8" id="KW-0472">Membrane</keyword>
<keyword evidence="4" id="KW-0547">Nucleotide-binding</keyword>
<dbReference type="GO" id="GO:0005886">
    <property type="term" value="C:plasma membrane"/>
    <property type="evidence" value="ECO:0007669"/>
    <property type="project" value="UniProtKB-SubCell"/>
</dbReference>
<feature type="transmembrane region" description="Helical" evidence="8">
    <location>
        <begin position="137"/>
        <end position="158"/>
    </location>
</feature>
<feature type="domain" description="Pycsar effector protein" evidence="9">
    <location>
        <begin position="9"/>
        <end position="157"/>
    </location>
</feature>
<dbReference type="Pfam" id="PF18967">
    <property type="entry name" value="PycTM"/>
    <property type="match status" value="1"/>
</dbReference>
<evidence type="ECO:0000256" key="4">
    <source>
        <dbReference type="ARBA" id="ARBA00022741"/>
    </source>
</evidence>
<evidence type="ECO:0000256" key="6">
    <source>
        <dbReference type="ARBA" id="ARBA00023118"/>
    </source>
</evidence>
<dbReference type="AlphaFoldDB" id="A0AAV3U1C3"/>
<evidence type="ECO:0000256" key="1">
    <source>
        <dbReference type="ARBA" id="ARBA00004236"/>
    </source>
</evidence>
<organism evidence="10 11">
    <name type="scientific">Halioxenophilus aromaticivorans</name>
    <dbReference type="NCBI Taxonomy" id="1306992"/>
    <lineage>
        <taxon>Bacteria</taxon>
        <taxon>Pseudomonadati</taxon>
        <taxon>Pseudomonadota</taxon>
        <taxon>Gammaproteobacteria</taxon>
        <taxon>Alteromonadales</taxon>
        <taxon>Alteromonadaceae</taxon>
        <taxon>Halioxenophilus</taxon>
    </lineage>
</organism>
<keyword evidence="11" id="KW-1185">Reference proteome</keyword>
<evidence type="ECO:0000256" key="5">
    <source>
        <dbReference type="ARBA" id="ARBA00022989"/>
    </source>
</evidence>
<evidence type="ECO:0000313" key="10">
    <source>
        <dbReference type="EMBL" id="GAA4940638.1"/>
    </source>
</evidence>
<name>A0AAV3U1C3_9ALTE</name>
<keyword evidence="5 8" id="KW-1133">Transmembrane helix</keyword>
<sequence>MVDKVSAYLAVHGSIYENIRFADTKATAITAVNLAVVGGLYSLDIFNNLAIVSFSIACAAFFALALSIIFSMCVIRPRGNTTANTAVGQLTDPNKIKAISYESFRKRMEQANEYEIINHIGILIYDRSVTNDRKYRWLSCQILSSFAGWALSLTSILVKLLN</sequence>
<protein>
    <recommendedName>
        <fullName evidence="9">Pycsar effector protein domain-containing protein</fullName>
    </recommendedName>
</protein>
<reference evidence="11" key="1">
    <citation type="journal article" date="2019" name="Int. J. Syst. Evol. Microbiol.">
        <title>The Global Catalogue of Microorganisms (GCM) 10K type strain sequencing project: providing services to taxonomists for standard genome sequencing and annotation.</title>
        <authorList>
            <consortium name="The Broad Institute Genomics Platform"/>
            <consortium name="The Broad Institute Genome Sequencing Center for Infectious Disease"/>
            <person name="Wu L."/>
            <person name="Ma J."/>
        </authorList>
    </citation>
    <scope>NUCLEOTIDE SEQUENCE [LARGE SCALE GENOMIC DNA]</scope>
    <source>
        <strain evidence="11">JCM 19134</strain>
    </source>
</reference>
<dbReference type="Proteomes" id="UP001409585">
    <property type="component" value="Unassembled WGS sequence"/>
</dbReference>
<keyword evidence="6" id="KW-0051">Antiviral defense</keyword>
<dbReference type="GO" id="GO:0000166">
    <property type="term" value="F:nucleotide binding"/>
    <property type="evidence" value="ECO:0007669"/>
    <property type="project" value="UniProtKB-KW"/>
</dbReference>
<gene>
    <name evidence="10" type="ORF">GCM10025791_18730</name>
</gene>
<evidence type="ECO:0000313" key="11">
    <source>
        <dbReference type="Proteomes" id="UP001409585"/>
    </source>
</evidence>
<accession>A0AAV3U1C3</accession>
<comment type="subcellular location">
    <subcellularLocation>
        <location evidence="1">Cell membrane</location>
    </subcellularLocation>
</comment>
<evidence type="ECO:0000256" key="3">
    <source>
        <dbReference type="ARBA" id="ARBA00022692"/>
    </source>
</evidence>
<keyword evidence="2" id="KW-1003">Cell membrane</keyword>
<evidence type="ECO:0000259" key="9">
    <source>
        <dbReference type="Pfam" id="PF18967"/>
    </source>
</evidence>
<comment type="caution">
    <text evidence="10">The sequence shown here is derived from an EMBL/GenBank/DDBJ whole genome shotgun (WGS) entry which is preliminary data.</text>
</comment>
<evidence type="ECO:0000256" key="2">
    <source>
        <dbReference type="ARBA" id="ARBA00022475"/>
    </source>
</evidence>
<dbReference type="InterPro" id="IPR043760">
    <property type="entry name" value="PycTM_dom"/>
</dbReference>